<dbReference type="CDD" id="cd00093">
    <property type="entry name" value="HTH_XRE"/>
    <property type="match status" value="1"/>
</dbReference>
<dbReference type="SMART" id="SM00530">
    <property type="entry name" value="HTH_XRE"/>
    <property type="match status" value="1"/>
</dbReference>
<feature type="domain" description="HTH cro/C1-type" evidence="1">
    <location>
        <begin position="9"/>
        <end position="61"/>
    </location>
</feature>
<dbReference type="InterPro" id="IPR029016">
    <property type="entry name" value="GAF-like_dom_sf"/>
</dbReference>
<dbReference type="InterPro" id="IPR010982">
    <property type="entry name" value="Lambda_DNA-bd_dom_sf"/>
</dbReference>
<dbReference type="Gene3D" id="3.30.450.40">
    <property type="match status" value="1"/>
</dbReference>
<dbReference type="EMBL" id="JYNZ01000003">
    <property type="protein sequence ID" value="KXK26781.1"/>
    <property type="molecule type" value="Genomic_DNA"/>
</dbReference>
<protein>
    <submittedName>
        <fullName evidence="2">Helix-turn-helix motif protein</fullName>
    </submittedName>
</protein>
<comment type="caution">
    <text evidence="2">The sequence shown here is derived from an EMBL/GenBank/DDBJ whole genome shotgun (WGS) entry which is preliminary data.</text>
</comment>
<gene>
    <name evidence="2" type="ORF">TR69_WS6001000802</name>
</gene>
<dbReference type="SUPFAM" id="SSF47413">
    <property type="entry name" value="lambda repressor-like DNA-binding domains"/>
    <property type="match status" value="1"/>
</dbReference>
<dbReference type="SUPFAM" id="SSF55781">
    <property type="entry name" value="GAF domain-like"/>
    <property type="match status" value="1"/>
</dbReference>
<organism evidence="2 3">
    <name type="scientific">candidate division WS6 bacterium OLB20</name>
    <dbReference type="NCBI Taxonomy" id="1617426"/>
    <lineage>
        <taxon>Bacteria</taxon>
        <taxon>Candidatus Dojkabacteria</taxon>
    </lineage>
</organism>
<evidence type="ECO:0000313" key="2">
    <source>
        <dbReference type="EMBL" id="KXK26781.1"/>
    </source>
</evidence>
<evidence type="ECO:0000259" key="1">
    <source>
        <dbReference type="PROSITE" id="PS50943"/>
    </source>
</evidence>
<accession>A0A136LYQ2</accession>
<dbReference type="Gene3D" id="1.10.260.40">
    <property type="entry name" value="lambda repressor-like DNA-binding domains"/>
    <property type="match status" value="1"/>
</dbReference>
<proteinExistence type="predicted"/>
<dbReference type="PROSITE" id="PS50943">
    <property type="entry name" value="HTH_CROC1"/>
    <property type="match status" value="1"/>
</dbReference>
<dbReference type="InterPro" id="IPR003018">
    <property type="entry name" value="GAF"/>
</dbReference>
<dbReference type="Proteomes" id="UP000070457">
    <property type="component" value="Unassembled WGS sequence"/>
</dbReference>
<dbReference type="AlphaFoldDB" id="A0A136LYQ2"/>
<dbReference type="STRING" id="1617426.TR69_WS6001000802"/>
<dbReference type="Pfam" id="PF01381">
    <property type="entry name" value="HTH_3"/>
    <property type="match status" value="1"/>
</dbReference>
<evidence type="ECO:0000313" key="3">
    <source>
        <dbReference type="Proteomes" id="UP000070457"/>
    </source>
</evidence>
<dbReference type="InterPro" id="IPR001387">
    <property type="entry name" value="Cro/C1-type_HTH"/>
</dbReference>
<dbReference type="GO" id="GO:0003677">
    <property type="term" value="F:DNA binding"/>
    <property type="evidence" value="ECO:0007669"/>
    <property type="project" value="InterPro"/>
</dbReference>
<dbReference type="Pfam" id="PF01590">
    <property type="entry name" value="GAF"/>
    <property type="match status" value="1"/>
</dbReference>
<name>A0A136LYQ2_9BACT</name>
<reference evidence="2 3" key="1">
    <citation type="submission" date="2015-02" db="EMBL/GenBank/DDBJ databases">
        <title>Improved understanding of the partial-nitritation anammox process through 23 genomes representing the majority of the microbial community.</title>
        <authorList>
            <person name="Speth D.R."/>
            <person name="In T Zandt M."/>
            <person name="Guerrero Cruz S."/>
            <person name="Jetten M.S."/>
            <person name="Dutilh B.E."/>
        </authorList>
    </citation>
    <scope>NUCLEOTIDE SEQUENCE [LARGE SCALE GENOMIC DNA]</scope>
    <source>
        <strain evidence="2">OLB20</strain>
    </source>
</reference>
<sequence length="258" mass="28714">MSESVGDKIRTYRKRAGVSQLDLEMAIGASPGSLSRIENGVNNPTKETILKIADHLSLSDLELGDLFGIVFDTPSKLLNIINNLEGILNTDELLQYAVDEVAKVLGFSIVVLLLVDGDRLRVSAFSRTNLALITIGRLGKNLTSLSVSLTEHPDNYLVRVVKEKKKYYSDYNYNFTVGAMSRNFTELMQKFSKSRYSAGLPILYEAKVYGAVYFTHLEKRTFDAEMPLMEEFVSQIGRQLALKFCQASPPADAAPSDR</sequence>